<evidence type="ECO:0000256" key="9">
    <source>
        <dbReference type="ARBA" id="ARBA00022793"/>
    </source>
</evidence>
<keyword evidence="10 12" id="KW-0456">Lyase</keyword>
<dbReference type="UniPathway" id="UPA00251">
    <property type="reaction ID" value="UER00321"/>
</dbReference>
<evidence type="ECO:0000256" key="2">
    <source>
        <dbReference type="ARBA" id="ARBA00004496"/>
    </source>
</evidence>
<feature type="binding site" evidence="12">
    <location>
        <position position="155"/>
    </location>
    <ligand>
        <name>substrate</name>
    </ligand>
</feature>
<dbReference type="Proteomes" id="UP000278006">
    <property type="component" value="Unassembled WGS sequence"/>
</dbReference>
<sequence>MTFPRLHNDTFLRACRRQATDYTPLWMMRQAGRYLPEYRATRGRAGSFMGLATNVDFATEVTLQPLERYPLDAAILFSDILTVPDAMGLGLHFIEGEGPRFERRADDEASIAALAVPDLERLRYVFDAVTSIRHALGGRVPLIGFSGSPWTLACYMVEGGSSSDYRKVKTLMYARPELMHRLLAVNADAVAAYLNAQIDAGAQAVMIFDSWGGVLADSHFRAFSLAYTERVLGQLKRSGADGSDVPRIVFTKGGALWLGAMGGLDCEVLGLDWTANLGRARAAVGGSAGQPGKALQGNLDPNVLFAPPAVIEQEVQRVLDDFGVPHTDAGTVGPAHIFNLGHGISQFTPPENVAVFVDAVHRLSHQMRQRAG</sequence>
<comment type="pathway">
    <text evidence="3 12 13">Porphyrin-containing compound metabolism; protoporphyrin-IX biosynthesis; coproporphyrinogen-III from 5-aminolevulinate: step 4/4.</text>
</comment>
<evidence type="ECO:0000313" key="17">
    <source>
        <dbReference type="EMBL" id="RMX05845.1"/>
    </source>
</evidence>
<dbReference type="PROSITE" id="PS00907">
    <property type="entry name" value="UROD_2"/>
    <property type="match status" value="1"/>
</dbReference>
<evidence type="ECO:0000256" key="8">
    <source>
        <dbReference type="ARBA" id="ARBA00022490"/>
    </source>
</evidence>
<protein>
    <recommendedName>
        <fullName evidence="7 12">Uroporphyrinogen decarboxylase</fullName>
        <shortName evidence="12">UPD</shortName>
        <shortName evidence="12">URO-D</shortName>
        <ecNumber evidence="6 12">4.1.1.37</ecNumber>
    </recommendedName>
</protein>
<evidence type="ECO:0000259" key="15">
    <source>
        <dbReference type="PROSITE" id="PS00906"/>
    </source>
</evidence>
<keyword evidence="18" id="KW-1185">Reference proteome</keyword>
<dbReference type="CDD" id="cd00717">
    <property type="entry name" value="URO-D"/>
    <property type="match status" value="1"/>
</dbReference>
<evidence type="ECO:0000259" key="16">
    <source>
        <dbReference type="PROSITE" id="PS00907"/>
    </source>
</evidence>
<feature type="binding site" evidence="12">
    <location>
        <position position="210"/>
    </location>
    <ligand>
        <name>substrate</name>
    </ligand>
</feature>
<accession>A0A3M6QS23</accession>
<proteinExistence type="inferred from homology"/>
<evidence type="ECO:0000256" key="4">
    <source>
        <dbReference type="ARBA" id="ARBA00009935"/>
    </source>
</evidence>
<evidence type="ECO:0000256" key="10">
    <source>
        <dbReference type="ARBA" id="ARBA00023239"/>
    </source>
</evidence>
<dbReference type="GO" id="GO:0004853">
    <property type="term" value="F:uroporphyrinogen decarboxylase activity"/>
    <property type="evidence" value="ECO:0007669"/>
    <property type="project" value="UniProtKB-UniRule"/>
</dbReference>
<evidence type="ECO:0000256" key="13">
    <source>
        <dbReference type="RuleBase" id="RU000554"/>
    </source>
</evidence>
<feature type="binding site" evidence="12">
    <location>
        <position position="342"/>
    </location>
    <ligand>
        <name>substrate</name>
    </ligand>
</feature>
<dbReference type="RefSeq" id="WP_122229501.1">
    <property type="nucleotide sequence ID" value="NZ_RDQO01000003.1"/>
</dbReference>
<dbReference type="EC" id="4.1.1.37" evidence="6 12"/>
<dbReference type="HAMAP" id="MF_00218">
    <property type="entry name" value="URO_D"/>
    <property type="match status" value="1"/>
</dbReference>
<feature type="site" description="Transition state stabilizer" evidence="12">
    <location>
        <position position="79"/>
    </location>
</feature>
<gene>
    <name evidence="12" type="primary">hemE</name>
    <name evidence="17" type="ORF">D8I35_11875</name>
</gene>
<dbReference type="InterPro" id="IPR006361">
    <property type="entry name" value="Uroporphyrinogen_deCO2ase_HemE"/>
</dbReference>
<organism evidence="17 18">
    <name type="scientific">Corticibacter populi</name>
    <dbReference type="NCBI Taxonomy" id="1550736"/>
    <lineage>
        <taxon>Bacteria</taxon>
        <taxon>Pseudomonadati</taxon>
        <taxon>Pseudomonadota</taxon>
        <taxon>Betaproteobacteria</taxon>
        <taxon>Burkholderiales</taxon>
        <taxon>Comamonadaceae</taxon>
        <taxon>Corticibacter</taxon>
    </lineage>
</organism>
<dbReference type="InterPro" id="IPR000257">
    <property type="entry name" value="Uroporphyrinogen_deCOase"/>
</dbReference>
<evidence type="ECO:0000256" key="7">
    <source>
        <dbReference type="ARBA" id="ARBA00014308"/>
    </source>
</evidence>
<keyword evidence="9 12" id="KW-0210">Decarboxylase</keyword>
<dbReference type="PANTHER" id="PTHR21091:SF169">
    <property type="entry name" value="UROPORPHYRINOGEN DECARBOXYLASE"/>
    <property type="match status" value="1"/>
</dbReference>
<comment type="function">
    <text evidence="1 12">Catalyzes the decarboxylation of four acetate groups of uroporphyrinogen-III to yield coproporphyrinogen-III.</text>
</comment>
<dbReference type="SUPFAM" id="SSF51726">
    <property type="entry name" value="UROD/MetE-like"/>
    <property type="match status" value="1"/>
</dbReference>
<dbReference type="FunFam" id="3.20.20.210:FF:000001">
    <property type="entry name" value="Uroporphyrinogen decarboxylase"/>
    <property type="match status" value="1"/>
</dbReference>
<keyword evidence="11 12" id="KW-0627">Porphyrin biosynthesis</keyword>
<comment type="catalytic activity">
    <reaction evidence="12 13">
        <text>uroporphyrinogen III + 4 H(+) = coproporphyrinogen III + 4 CO2</text>
        <dbReference type="Rhea" id="RHEA:19865"/>
        <dbReference type="ChEBI" id="CHEBI:15378"/>
        <dbReference type="ChEBI" id="CHEBI:16526"/>
        <dbReference type="ChEBI" id="CHEBI:57308"/>
        <dbReference type="ChEBI" id="CHEBI:57309"/>
        <dbReference type="EC" id="4.1.1.37"/>
    </reaction>
</comment>
<comment type="similarity">
    <text evidence="4 12 14">Belongs to the uroporphyrinogen decarboxylase family.</text>
</comment>
<evidence type="ECO:0000256" key="5">
    <source>
        <dbReference type="ARBA" id="ARBA00011738"/>
    </source>
</evidence>
<dbReference type="AlphaFoldDB" id="A0A3M6QS23"/>
<evidence type="ECO:0000256" key="3">
    <source>
        <dbReference type="ARBA" id="ARBA00004804"/>
    </source>
</evidence>
<reference evidence="17 18" key="1">
    <citation type="submission" date="2018-10" db="EMBL/GenBank/DDBJ databases">
        <title>Draft genome of Cortibacter populi DSM10536.</title>
        <authorList>
            <person name="Bernier A.-M."/>
            <person name="Bernard K."/>
        </authorList>
    </citation>
    <scope>NUCLEOTIDE SEQUENCE [LARGE SCALE GENOMIC DNA]</scope>
    <source>
        <strain evidence="17 18">DSM 105136</strain>
    </source>
</reference>
<dbReference type="Gene3D" id="3.20.20.210">
    <property type="match status" value="1"/>
</dbReference>
<comment type="caution">
    <text evidence="17">The sequence shown here is derived from an EMBL/GenBank/DDBJ whole genome shotgun (WGS) entry which is preliminary data.</text>
</comment>
<dbReference type="Pfam" id="PF01208">
    <property type="entry name" value="URO-D"/>
    <property type="match status" value="1"/>
</dbReference>
<dbReference type="GO" id="GO:0019353">
    <property type="term" value="P:protoporphyrinogen IX biosynthetic process from glutamate"/>
    <property type="evidence" value="ECO:0007669"/>
    <property type="project" value="TreeGrafter"/>
</dbReference>
<evidence type="ECO:0000256" key="11">
    <source>
        <dbReference type="ARBA" id="ARBA00023244"/>
    </source>
</evidence>
<feature type="binding site" evidence="12">
    <location>
        <position position="79"/>
    </location>
    <ligand>
        <name>substrate</name>
    </ligand>
</feature>
<keyword evidence="8 12" id="KW-0963">Cytoplasm</keyword>
<dbReference type="GO" id="GO:0005829">
    <property type="term" value="C:cytosol"/>
    <property type="evidence" value="ECO:0007669"/>
    <property type="project" value="TreeGrafter"/>
</dbReference>
<comment type="caution">
    <text evidence="12">Lacks conserved residue(s) required for the propagation of feature annotation.</text>
</comment>
<feature type="domain" description="Uroporphyrinogen decarboxylase (URO-D)" evidence="16">
    <location>
        <begin position="143"/>
        <end position="159"/>
    </location>
</feature>
<dbReference type="PANTHER" id="PTHR21091">
    <property type="entry name" value="METHYLTETRAHYDROFOLATE:HOMOCYSTEINE METHYLTRANSFERASE RELATED"/>
    <property type="match status" value="1"/>
</dbReference>
<dbReference type="InterPro" id="IPR038071">
    <property type="entry name" value="UROD/MetE-like_sf"/>
</dbReference>
<name>A0A3M6QS23_9BURK</name>
<feature type="domain" description="Uroporphyrinogen decarboxylase (URO-D)" evidence="15">
    <location>
        <begin position="24"/>
        <end position="33"/>
    </location>
</feature>
<dbReference type="EMBL" id="RDQO01000003">
    <property type="protein sequence ID" value="RMX05845.1"/>
    <property type="molecule type" value="Genomic_DNA"/>
</dbReference>
<dbReference type="PROSITE" id="PS00906">
    <property type="entry name" value="UROD_1"/>
    <property type="match status" value="1"/>
</dbReference>
<comment type="subcellular location">
    <subcellularLocation>
        <location evidence="2 12">Cytoplasm</location>
    </subcellularLocation>
</comment>
<evidence type="ECO:0000256" key="12">
    <source>
        <dbReference type="HAMAP-Rule" id="MF_00218"/>
    </source>
</evidence>
<dbReference type="OrthoDB" id="9806656at2"/>
<evidence type="ECO:0000256" key="14">
    <source>
        <dbReference type="RuleBase" id="RU004169"/>
    </source>
</evidence>
<comment type="subunit">
    <text evidence="5 12">Homodimer.</text>
</comment>
<evidence type="ECO:0000256" key="1">
    <source>
        <dbReference type="ARBA" id="ARBA00002448"/>
    </source>
</evidence>
<feature type="binding site" evidence="12">
    <location>
        <begin position="29"/>
        <end position="33"/>
    </location>
    <ligand>
        <name>substrate</name>
    </ligand>
</feature>
<evidence type="ECO:0000313" key="18">
    <source>
        <dbReference type="Proteomes" id="UP000278006"/>
    </source>
</evidence>
<evidence type="ECO:0000256" key="6">
    <source>
        <dbReference type="ARBA" id="ARBA00012288"/>
    </source>
</evidence>
<dbReference type="NCBIfam" id="TIGR01464">
    <property type="entry name" value="hemE"/>
    <property type="match status" value="1"/>
</dbReference>